<evidence type="ECO:0000313" key="2">
    <source>
        <dbReference type="EMBL" id="HIV62794.1"/>
    </source>
</evidence>
<proteinExistence type="predicted"/>
<dbReference type="SUPFAM" id="SSF75169">
    <property type="entry name" value="DsrEFH-like"/>
    <property type="match status" value="1"/>
</dbReference>
<organism evidence="2 3">
    <name type="scientific">Candidatus Butyricicoccus avistercoris</name>
    <dbReference type="NCBI Taxonomy" id="2838518"/>
    <lineage>
        <taxon>Bacteria</taxon>
        <taxon>Bacillati</taxon>
        <taxon>Bacillota</taxon>
        <taxon>Clostridia</taxon>
        <taxon>Eubacteriales</taxon>
        <taxon>Butyricicoccaceae</taxon>
        <taxon>Butyricicoccus</taxon>
    </lineage>
</organism>
<evidence type="ECO:0000259" key="1">
    <source>
        <dbReference type="Pfam" id="PF01206"/>
    </source>
</evidence>
<reference evidence="2" key="1">
    <citation type="journal article" date="2021" name="PeerJ">
        <title>Extensive microbial diversity within the chicken gut microbiome revealed by metagenomics and culture.</title>
        <authorList>
            <person name="Gilroy R."/>
            <person name="Ravi A."/>
            <person name="Getino M."/>
            <person name="Pursley I."/>
            <person name="Horton D.L."/>
            <person name="Alikhan N.F."/>
            <person name="Baker D."/>
            <person name="Gharbi K."/>
            <person name="Hall N."/>
            <person name="Watson M."/>
            <person name="Adriaenssens E.M."/>
            <person name="Foster-Nyarko E."/>
            <person name="Jarju S."/>
            <person name="Secka A."/>
            <person name="Antonio M."/>
            <person name="Oren A."/>
            <person name="Chaudhuri R.R."/>
            <person name="La Ragione R."/>
            <person name="Hildebrand F."/>
            <person name="Pallen M.J."/>
        </authorList>
    </citation>
    <scope>NUCLEOTIDE SEQUENCE</scope>
    <source>
        <strain evidence="2">CHK193-4272</strain>
    </source>
</reference>
<dbReference type="InterPro" id="IPR027396">
    <property type="entry name" value="DsrEFH-like"/>
</dbReference>
<dbReference type="AlphaFoldDB" id="A0A9D1PIN1"/>
<comment type="caution">
    <text evidence="2">The sequence shown here is derived from an EMBL/GenBank/DDBJ whole genome shotgun (WGS) entry which is preliminary data.</text>
</comment>
<dbReference type="InterPro" id="IPR036868">
    <property type="entry name" value="TusA-like_sf"/>
</dbReference>
<gene>
    <name evidence="2" type="primary">yedF</name>
    <name evidence="2" type="ORF">H9746_08155</name>
</gene>
<dbReference type="Pfam" id="PF01206">
    <property type="entry name" value="TusA"/>
    <property type="match status" value="1"/>
</dbReference>
<dbReference type="InterPro" id="IPR019870">
    <property type="entry name" value="Se_metab_YedF"/>
</dbReference>
<dbReference type="SUPFAM" id="SSF64307">
    <property type="entry name" value="SirA-like"/>
    <property type="match status" value="1"/>
</dbReference>
<feature type="domain" description="UPF0033" evidence="1">
    <location>
        <begin position="4"/>
        <end position="69"/>
    </location>
</feature>
<dbReference type="InterPro" id="IPR003787">
    <property type="entry name" value="Sulphur_relay_DsrE/F-like"/>
</dbReference>
<dbReference type="NCBIfam" id="TIGR03527">
    <property type="entry name" value="selenium_YedF"/>
    <property type="match status" value="1"/>
</dbReference>
<dbReference type="EMBL" id="DXIE01000046">
    <property type="protein sequence ID" value="HIV62794.1"/>
    <property type="molecule type" value="Genomic_DNA"/>
</dbReference>
<accession>A0A9D1PIN1</accession>
<dbReference type="Proteomes" id="UP000886808">
    <property type="component" value="Unassembled WGS sequence"/>
</dbReference>
<dbReference type="InterPro" id="IPR001455">
    <property type="entry name" value="TusA-like"/>
</dbReference>
<name>A0A9D1PIN1_9FIRM</name>
<sequence length="218" mass="22962">MATIVDARGKACPQPVIETKKALKENGAPVIVLVDNDIARQNVEKMAVQLNLSAQTDMTEDGAFRVLIQQVSSEVLGAVLNDAADALSGMLDTMPAVDCVPCMPVQNGKTVVVLSSNCMGVGDDTLGAALMKGFVYALTQLDTAPDTVLLYNGGAKLSVEGAETVQDLKILEENGTEILTCGTCLNHYGLTDKLAVGEVTNMYTIAEKMSEAGKVIRP</sequence>
<reference evidence="2" key="2">
    <citation type="submission" date="2021-04" db="EMBL/GenBank/DDBJ databases">
        <authorList>
            <person name="Gilroy R."/>
        </authorList>
    </citation>
    <scope>NUCLEOTIDE SEQUENCE</scope>
    <source>
        <strain evidence="2">CHK193-4272</strain>
    </source>
</reference>
<dbReference type="Gene3D" id="3.30.110.40">
    <property type="entry name" value="TusA-like domain"/>
    <property type="match status" value="1"/>
</dbReference>
<protein>
    <submittedName>
        <fullName evidence="2">Sulfurtransferase-like selenium metabolism protein YedF</fullName>
    </submittedName>
</protein>
<evidence type="ECO:0000313" key="3">
    <source>
        <dbReference type="Proteomes" id="UP000886808"/>
    </source>
</evidence>
<dbReference type="Pfam" id="PF02635">
    <property type="entry name" value="DsrE"/>
    <property type="match status" value="1"/>
</dbReference>